<reference evidence="3" key="2">
    <citation type="submission" date="2012-07" db="EMBL/GenBank/DDBJ databases">
        <title>Complete genome sequence of 'Candidatus Mycoplasma haemolamae'.</title>
        <authorList>
            <person name="Guimaraes A.M.S."/>
            <person name="Toth B."/>
            <person name="Santos A.P."/>
            <person name="Nascimento N.C."/>
            <person name="Sojka J.E."/>
            <person name="Messick J.B."/>
        </authorList>
    </citation>
    <scope>NUCLEOTIDE SEQUENCE [LARGE SCALE GENOMIC DNA]</scope>
    <source>
        <strain evidence="3">Purdue</strain>
    </source>
</reference>
<accession>I7BIV0</accession>
<keyword evidence="3" id="KW-1185">Reference proteome</keyword>
<evidence type="ECO:0000313" key="2">
    <source>
        <dbReference type="EMBL" id="AFO51753.1"/>
    </source>
</evidence>
<proteinExistence type="predicted"/>
<evidence type="ECO:0000313" key="3">
    <source>
        <dbReference type="Proteomes" id="UP000006502"/>
    </source>
</evidence>
<dbReference type="HOGENOM" id="CLU_117600_0_0_14"/>
<evidence type="ECO:0000256" key="1">
    <source>
        <dbReference type="SAM" id="MobiDB-lite"/>
    </source>
</evidence>
<dbReference type="PATRIC" id="fig|1212765.3.peg.198"/>
<sequence>MRTALIKIVAPATLATGSIGGGGYYVSQYLLPRESGNPDQDQNPKTKESQNEDRGQGVQGIQSATSDGRDEPAPLKPLGDHSFEISLSSAEGRRKTLVCRDPELTQGQHYQIGLWKITDTKAEITCSSENESQSSSQLRIKDKSSEDEDQEVTGPIADLSCDSFQDGNKEKLNVFVCTISGNKSVSMTLEEGSSKIVFEIQNRSS</sequence>
<feature type="compositionally biased region" description="Low complexity" evidence="1">
    <location>
        <begin position="127"/>
        <end position="137"/>
    </location>
</feature>
<reference evidence="2 3" key="1">
    <citation type="journal article" date="2012" name="J. Bacteriol.">
        <title>Genome Sequence of "Candidatus Mycoplasma haemolamae" Strain Purdue, a Red Blood Cell Pathogen of Alpacas (Vicugna pacos) and Llamas (Lama glama).</title>
        <authorList>
            <person name="Guimaraes A.M."/>
            <person name="Toth B."/>
            <person name="Santos A.P."/>
            <person name="do Nascimento N.C."/>
            <person name="Kritchevsky J.E."/>
            <person name="Messick J.B."/>
        </authorList>
    </citation>
    <scope>NUCLEOTIDE SEQUENCE [LARGE SCALE GENOMIC DNA]</scope>
    <source>
        <strain evidence="2 3">Purdue</strain>
    </source>
</reference>
<dbReference type="AlphaFoldDB" id="I7BIV0"/>
<dbReference type="Proteomes" id="UP000006502">
    <property type="component" value="Chromosome"/>
</dbReference>
<gene>
    <name evidence="2" type="ordered locus">MHLP_00865</name>
</gene>
<protein>
    <submittedName>
        <fullName evidence="2">Uncharacterized protein</fullName>
    </submittedName>
</protein>
<feature type="compositionally biased region" description="Basic and acidic residues" evidence="1">
    <location>
        <begin position="67"/>
        <end position="81"/>
    </location>
</feature>
<dbReference type="EMBL" id="CP003731">
    <property type="protein sequence ID" value="AFO51753.1"/>
    <property type="molecule type" value="Genomic_DNA"/>
</dbReference>
<feature type="region of interest" description="Disordered" evidence="1">
    <location>
        <begin position="127"/>
        <end position="158"/>
    </location>
</feature>
<organism evidence="2 3">
    <name type="scientific">Mycoplasma haematolamae (strain Purdue)</name>
    <dbReference type="NCBI Taxonomy" id="1212765"/>
    <lineage>
        <taxon>Bacteria</taxon>
        <taxon>Bacillati</taxon>
        <taxon>Mycoplasmatota</taxon>
        <taxon>Mollicutes</taxon>
        <taxon>Mycoplasmataceae</taxon>
        <taxon>Mycoplasma</taxon>
    </lineage>
</organism>
<dbReference type="STRING" id="1212765.MHLP_00865"/>
<feature type="region of interest" description="Disordered" evidence="1">
    <location>
        <begin position="31"/>
        <end position="81"/>
    </location>
</feature>
<name>I7BIV0_MYCHA</name>
<feature type="compositionally biased region" description="Basic and acidic residues" evidence="1">
    <location>
        <begin position="42"/>
        <end position="55"/>
    </location>
</feature>
<dbReference type="KEGG" id="mhl:MHLP_00865"/>